<reference evidence="2 3" key="2">
    <citation type="submission" date="2024-07" db="EMBL/GenBank/DDBJ databases">
        <authorList>
            <person name="Akdeniz Z."/>
        </authorList>
    </citation>
    <scope>NUCLEOTIDE SEQUENCE [LARGE SCALE GENOMIC DNA]</scope>
</reference>
<dbReference type="EMBL" id="CATOUU010000070">
    <property type="protein sequence ID" value="CAI9915319.1"/>
    <property type="molecule type" value="Genomic_DNA"/>
</dbReference>
<evidence type="ECO:0000313" key="1">
    <source>
        <dbReference type="EMBL" id="CAI9915319.1"/>
    </source>
</evidence>
<protein>
    <submittedName>
        <fullName evidence="1">Uncharacterized protein</fullName>
    </submittedName>
</protein>
<dbReference type="EMBL" id="CAXDID020000703">
    <property type="protein sequence ID" value="CAL6111221.1"/>
    <property type="molecule type" value="Genomic_DNA"/>
</dbReference>
<proteinExistence type="predicted"/>
<dbReference type="AlphaFoldDB" id="A0AA86N957"/>
<organism evidence="1">
    <name type="scientific">Hexamita inflata</name>
    <dbReference type="NCBI Taxonomy" id="28002"/>
    <lineage>
        <taxon>Eukaryota</taxon>
        <taxon>Metamonada</taxon>
        <taxon>Diplomonadida</taxon>
        <taxon>Hexamitidae</taxon>
        <taxon>Hexamitinae</taxon>
        <taxon>Hexamita</taxon>
    </lineage>
</organism>
<reference evidence="1" key="1">
    <citation type="submission" date="2023-06" db="EMBL/GenBank/DDBJ databases">
        <authorList>
            <person name="Kurt Z."/>
        </authorList>
    </citation>
    <scope>NUCLEOTIDE SEQUENCE</scope>
</reference>
<gene>
    <name evidence="1" type="ORF">HINF_LOCUS2964</name>
    <name evidence="2" type="ORF">HINF_LOCUS76293</name>
</gene>
<evidence type="ECO:0000313" key="3">
    <source>
        <dbReference type="Proteomes" id="UP001642409"/>
    </source>
</evidence>
<keyword evidence="3" id="KW-1185">Reference proteome</keyword>
<name>A0AA86N957_9EUKA</name>
<sequence>MTQQKLVFVNQYDSWQTDLLELRDSKFMKEKIRSQFVSIFYNPACHILHLKLLPNKTPAQTLEHIKVVQKYLDELDLEPDILTVTSDFGGEYKGAFDEYLVERDIVHKVVLFDDFQLAPINSICKYVRGRIQRAIQELDDFTEDQFEKGQVYITQKQLENILNNLVKFHNFEKVINIYQKAPVKITREEVDDINAVKQAQNDELNKIYDFDIGDLVNVLLLKENQKFDKKRERKWSQNSYRIINKIGSFFEVIPEPFDFNQYVQTFKLQRGYPWGIPAYHRKCYQLKFAKKASAKYFSYELENTNFYTFDSIKAAVDQKGNVASVYDALQQNNVNYLIKASTVNTFLKEDTKTTYKIKPSQLKTYDKSDITPIEDNYLFGMALPEGYVPVFLMK</sequence>
<comment type="caution">
    <text evidence="1">The sequence shown here is derived from an EMBL/GenBank/DDBJ whole genome shotgun (WGS) entry which is preliminary data.</text>
</comment>
<dbReference type="Proteomes" id="UP001642409">
    <property type="component" value="Unassembled WGS sequence"/>
</dbReference>
<accession>A0AA86N957</accession>
<evidence type="ECO:0000313" key="2">
    <source>
        <dbReference type="EMBL" id="CAL6111221.1"/>
    </source>
</evidence>